<dbReference type="PROSITE" id="PS50878">
    <property type="entry name" value="RT_POL"/>
    <property type="match status" value="1"/>
</dbReference>
<keyword evidence="3" id="KW-0540">Nuclease</keyword>
<reference evidence="8 9" key="1">
    <citation type="journal article" date="2021" name="bioRxiv">
        <title>The Gossypium anomalum genome as a resource for cotton improvement and evolutionary analysis of hybrid incompatibility.</title>
        <authorList>
            <person name="Grover C.E."/>
            <person name="Yuan D."/>
            <person name="Arick M.A."/>
            <person name="Miller E.R."/>
            <person name="Hu G."/>
            <person name="Peterson D.G."/>
            <person name="Wendel J.F."/>
            <person name="Udall J.A."/>
        </authorList>
    </citation>
    <scope>NUCLEOTIDE SEQUENCE [LARGE SCALE GENOMIC DNA]</scope>
    <source>
        <strain evidence="8">JFW-Udall</strain>
        <tissue evidence="8">Leaf</tissue>
    </source>
</reference>
<dbReference type="Pfam" id="PF17917">
    <property type="entry name" value="RT_RNaseH"/>
    <property type="match status" value="1"/>
</dbReference>
<dbReference type="GO" id="GO:0003964">
    <property type="term" value="F:RNA-directed DNA polymerase activity"/>
    <property type="evidence" value="ECO:0007669"/>
    <property type="project" value="UniProtKB-KW"/>
</dbReference>
<keyword evidence="5" id="KW-0378">Hydrolase</keyword>
<evidence type="ECO:0000313" key="9">
    <source>
        <dbReference type="Proteomes" id="UP000701853"/>
    </source>
</evidence>
<dbReference type="Gene3D" id="3.30.70.270">
    <property type="match status" value="2"/>
</dbReference>
<evidence type="ECO:0000256" key="6">
    <source>
        <dbReference type="ARBA" id="ARBA00022918"/>
    </source>
</evidence>
<name>A0A8J6A2H6_9ROSI</name>
<dbReference type="InterPro" id="IPR000477">
    <property type="entry name" value="RT_dom"/>
</dbReference>
<accession>A0A8J6A2H6</accession>
<dbReference type="Pfam" id="PF00078">
    <property type="entry name" value="RVT_1"/>
    <property type="match status" value="1"/>
</dbReference>
<dbReference type="SUPFAM" id="SSF56672">
    <property type="entry name" value="DNA/RNA polymerases"/>
    <property type="match status" value="1"/>
</dbReference>
<dbReference type="Proteomes" id="UP000701853">
    <property type="component" value="Chromosome 1"/>
</dbReference>
<dbReference type="AlphaFoldDB" id="A0A8J6A2H6"/>
<organism evidence="8 9">
    <name type="scientific">Gossypium anomalum</name>
    <dbReference type="NCBI Taxonomy" id="47600"/>
    <lineage>
        <taxon>Eukaryota</taxon>
        <taxon>Viridiplantae</taxon>
        <taxon>Streptophyta</taxon>
        <taxon>Embryophyta</taxon>
        <taxon>Tracheophyta</taxon>
        <taxon>Spermatophyta</taxon>
        <taxon>Magnoliopsida</taxon>
        <taxon>eudicotyledons</taxon>
        <taxon>Gunneridae</taxon>
        <taxon>Pentapetalae</taxon>
        <taxon>rosids</taxon>
        <taxon>malvids</taxon>
        <taxon>Malvales</taxon>
        <taxon>Malvaceae</taxon>
        <taxon>Malvoideae</taxon>
        <taxon>Gossypium</taxon>
    </lineage>
</organism>
<dbReference type="OrthoDB" id="415724at2759"/>
<keyword evidence="1" id="KW-0808">Transferase</keyword>
<gene>
    <name evidence="8" type="ORF">CXB51_001310</name>
</gene>
<evidence type="ECO:0000259" key="7">
    <source>
        <dbReference type="PROSITE" id="PS50878"/>
    </source>
</evidence>
<comment type="caution">
    <text evidence="8">The sequence shown here is derived from an EMBL/GenBank/DDBJ whole genome shotgun (WGS) entry which is preliminary data.</text>
</comment>
<protein>
    <recommendedName>
        <fullName evidence="7">Reverse transcriptase domain-containing protein</fullName>
    </recommendedName>
</protein>
<feature type="domain" description="Reverse transcriptase" evidence="7">
    <location>
        <begin position="1"/>
        <end position="154"/>
    </location>
</feature>
<dbReference type="CDD" id="cd01647">
    <property type="entry name" value="RT_LTR"/>
    <property type="match status" value="1"/>
</dbReference>
<keyword evidence="9" id="KW-1185">Reference proteome</keyword>
<dbReference type="PANTHER" id="PTHR37984">
    <property type="entry name" value="PROTEIN CBG26694"/>
    <property type="match status" value="1"/>
</dbReference>
<dbReference type="InterPro" id="IPR050951">
    <property type="entry name" value="Retrovirus_Pol_polyprotein"/>
</dbReference>
<evidence type="ECO:0000256" key="1">
    <source>
        <dbReference type="ARBA" id="ARBA00022679"/>
    </source>
</evidence>
<sequence length="340" mass="40352">MRMCIDYRQLNKVTIKNKYLLSWIDDLFDQLKWAIVFSKIDLRSGYYQLRVKESDVPKIAFRTRHGHYELLVMPLGLTNAPIICMDLMNRIFRLYLDRFVVVFINDILIYSRDEFEHTEHLRIVLQTLHDKQLFAKFSKCEFWIKKVGFLGHIVSANGIRVDPSKISAIVDWKPLRNVLEVRSFLRLAGYYRRFVKGFSMIVTLMTQLLQKDVKFEWSEKCQQSFEQLKVLLTEAPVLAQPESVETHEKNYPTHDLELAVIVFALKIWRHYLNSEKCLIYMDHKSLKYLMSQKDSNLQQQRWLELLKDYDFVIDYHPGKAKVVADALSQKSLFLLRAMNT</sequence>
<proteinExistence type="predicted"/>
<keyword evidence="2" id="KW-0548">Nucleotidyltransferase</keyword>
<evidence type="ECO:0000313" key="8">
    <source>
        <dbReference type="EMBL" id="KAG8503344.1"/>
    </source>
</evidence>
<dbReference type="InterPro" id="IPR043502">
    <property type="entry name" value="DNA/RNA_pol_sf"/>
</dbReference>
<evidence type="ECO:0000256" key="2">
    <source>
        <dbReference type="ARBA" id="ARBA00022695"/>
    </source>
</evidence>
<dbReference type="FunFam" id="3.30.70.270:FF:000020">
    <property type="entry name" value="Transposon Tf2-6 polyprotein-like Protein"/>
    <property type="match status" value="1"/>
</dbReference>
<evidence type="ECO:0000256" key="4">
    <source>
        <dbReference type="ARBA" id="ARBA00022759"/>
    </source>
</evidence>
<evidence type="ECO:0000256" key="3">
    <source>
        <dbReference type="ARBA" id="ARBA00022722"/>
    </source>
</evidence>
<dbReference type="InterPro" id="IPR041373">
    <property type="entry name" value="RT_RNaseH"/>
</dbReference>
<dbReference type="InterPro" id="IPR043128">
    <property type="entry name" value="Rev_trsase/Diguanyl_cyclase"/>
</dbReference>
<dbReference type="EMBL" id="JAHUZN010000001">
    <property type="protein sequence ID" value="KAG8503344.1"/>
    <property type="molecule type" value="Genomic_DNA"/>
</dbReference>
<dbReference type="CDD" id="cd09274">
    <property type="entry name" value="RNase_HI_RT_Ty3"/>
    <property type="match status" value="1"/>
</dbReference>
<keyword evidence="4" id="KW-0255">Endonuclease</keyword>
<dbReference type="Gene3D" id="3.10.10.10">
    <property type="entry name" value="HIV Type 1 Reverse Transcriptase, subunit A, domain 1"/>
    <property type="match status" value="1"/>
</dbReference>
<keyword evidence="6" id="KW-0695">RNA-directed DNA polymerase</keyword>
<dbReference type="PANTHER" id="PTHR37984:SF5">
    <property type="entry name" value="PROTEIN NYNRIN-LIKE"/>
    <property type="match status" value="1"/>
</dbReference>
<evidence type="ECO:0000256" key="5">
    <source>
        <dbReference type="ARBA" id="ARBA00022801"/>
    </source>
</evidence>
<dbReference type="GO" id="GO:0016787">
    <property type="term" value="F:hydrolase activity"/>
    <property type="evidence" value="ECO:0007669"/>
    <property type="project" value="UniProtKB-KW"/>
</dbReference>
<dbReference type="GO" id="GO:0004519">
    <property type="term" value="F:endonuclease activity"/>
    <property type="evidence" value="ECO:0007669"/>
    <property type="project" value="UniProtKB-KW"/>
</dbReference>